<dbReference type="GeneID" id="24106487"/>
<dbReference type="AlphaFoldDB" id="R9NY93"/>
<proteinExistence type="predicted"/>
<sequence>MVDELGGRISCESEGNFDDDDDDDDDDKAGAERCRGEDCDLLKECRWRNAVDRQARCCSKRIDRQQIRNLGKK</sequence>
<reference evidence="3" key="1">
    <citation type="journal article" date="2013" name="Genome Announc.">
        <title>Draft genome sequence of the basidiomycetous yeast-like fungus Pseudozyma hubeiensis SY62, which produces an abundant amount of the biosurfactant mannosylerythritol lipids.</title>
        <authorList>
            <person name="Konishi M."/>
            <person name="Hatada Y."/>
            <person name="Horiuchi J."/>
        </authorList>
    </citation>
    <scope>NUCLEOTIDE SEQUENCE [LARGE SCALE GENOMIC DNA]</scope>
    <source>
        <strain evidence="3">SY62</strain>
    </source>
</reference>
<evidence type="ECO:0000313" key="2">
    <source>
        <dbReference type="EMBL" id="GAC93621.1"/>
    </source>
</evidence>
<dbReference type="HOGENOM" id="CLU_2705895_0_0_1"/>
<feature type="compositionally biased region" description="Acidic residues" evidence="1">
    <location>
        <begin position="15"/>
        <end position="27"/>
    </location>
</feature>
<evidence type="ECO:0000313" key="3">
    <source>
        <dbReference type="Proteomes" id="UP000014071"/>
    </source>
</evidence>
<dbReference type="RefSeq" id="XP_012187208.1">
    <property type="nucleotide sequence ID" value="XM_012331818.1"/>
</dbReference>
<protein>
    <submittedName>
        <fullName evidence="2">Uncharacterized protein</fullName>
    </submittedName>
</protein>
<dbReference type="EMBL" id="DF238777">
    <property type="protein sequence ID" value="GAC93621.1"/>
    <property type="molecule type" value="Genomic_DNA"/>
</dbReference>
<organism evidence="2 3">
    <name type="scientific">Pseudozyma hubeiensis (strain SY62)</name>
    <name type="common">Yeast</name>
    <dbReference type="NCBI Taxonomy" id="1305764"/>
    <lineage>
        <taxon>Eukaryota</taxon>
        <taxon>Fungi</taxon>
        <taxon>Dikarya</taxon>
        <taxon>Basidiomycota</taxon>
        <taxon>Ustilaginomycotina</taxon>
        <taxon>Ustilaginomycetes</taxon>
        <taxon>Ustilaginales</taxon>
        <taxon>Ustilaginaceae</taxon>
        <taxon>Pseudozyma</taxon>
    </lineage>
</organism>
<dbReference type="Proteomes" id="UP000014071">
    <property type="component" value="Unassembled WGS sequence"/>
</dbReference>
<evidence type="ECO:0000256" key="1">
    <source>
        <dbReference type="SAM" id="MobiDB-lite"/>
    </source>
</evidence>
<keyword evidence="3" id="KW-1185">Reference proteome</keyword>
<gene>
    <name evidence="2" type="ORF">PHSY_001186</name>
</gene>
<name>R9NY93_PSEHS</name>
<feature type="region of interest" description="Disordered" evidence="1">
    <location>
        <begin position="1"/>
        <end position="32"/>
    </location>
</feature>
<accession>R9NY93</accession>